<evidence type="ECO:0000313" key="2">
    <source>
        <dbReference type="Proteomes" id="UP000007014"/>
    </source>
</evidence>
<gene>
    <name evidence="1" type="ORF">CYME_CMT320C</name>
</gene>
<dbReference type="AlphaFoldDB" id="M1VCN7"/>
<organism evidence="1 2">
    <name type="scientific">Cyanidioschyzon merolae (strain NIES-3377 / 10D)</name>
    <name type="common">Unicellular red alga</name>
    <dbReference type="NCBI Taxonomy" id="280699"/>
    <lineage>
        <taxon>Eukaryota</taxon>
        <taxon>Rhodophyta</taxon>
        <taxon>Bangiophyceae</taxon>
        <taxon>Cyanidiales</taxon>
        <taxon>Cyanidiaceae</taxon>
        <taxon>Cyanidioschyzon</taxon>
    </lineage>
</organism>
<dbReference type="EMBL" id="AP006502">
    <property type="protein sequence ID" value="BAM83284.1"/>
    <property type="molecule type" value="Genomic_DNA"/>
</dbReference>
<sequence>MPFPVRAAHKVPNDHCIVLGVLLGECAVRCTLGQAVFLSIDGFWDTVLSMMRRVPEAKSRLQIRSRNVDSSTVPPCEKVLYTLLEAISSTTQFRAEGPAFHPTQRNESLREHISCGRPRWCRMQLYGCLRRGEDSFFEWNRLLDPTSSVRFRHELVSESSNYNIEYPYSPTQQRDLFCP</sequence>
<dbReference type="RefSeq" id="XP_005539320.1">
    <property type="nucleotide sequence ID" value="XM_005539263.1"/>
</dbReference>
<dbReference type="Proteomes" id="UP000007014">
    <property type="component" value="Chromosome 20"/>
</dbReference>
<dbReference type="GeneID" id="16998039"/>
<keyword evidence="2" id="KW-1185">Reference proteome</keyword>
<dbReference type="HOGENOM" id="CLU_1505585_0_0_1"/>
<name>M1VCN7_CYAM1</name>
<protein>
    <submittedName>
        <fullName evidence="1">Uncharacterized protein</fullName>
    </submittedName>
</protein>
<proteinExistence type="predicted"/>
<accession>M1VCN7</accession>
<reference evidence="1 2" key="2">
    <citation type="journal article" date="2007" name="BMC Biol.">
        <title>A 100%-complete sequence reveals unusually simple genomic features in the hot-spring red alga Cyanidioschyzon merolae.</title>
        <authorList>
            <person name="Nozaki H."/>
            <person name="Takano H."/>
            <person name="Misumi O."/>
            <person name="Terasawa K."/>
            <person name="Matsuzaki M."/>
            <person name="Maruyama S."/>
            <person name="Nishida K."/>
            <person name="Yagisawa F."/>
            <person name="Yoshida Y."/>
            <person name="Fujiwara T."/>
            <person name="Takio S."/>
            <person name="Tamura K."/>
            <person name="Chung S.J."/>
            <person name="Nakamura S."/>
            <person name="Kuroiwa H."/>
            <person name="Tanaka K."/>
            <person name="Sato N."/>
            <person name="Kuroiwa T."/>
        </authorList>
    </citation>
    <scope>NUCLEOTIDE SEQUENCE [LARGE SCALE GENOMIC DNA]</scope>
    <source>
        <strain evidence="1 2">10D</strain>
    </source>
</reference>
<dbReference type="Gramene" id="CMT320CT">
    <property type="protein sequence ID" value="CMT320CT"/>
    <property type="gene ID" value="CMT320C"/>
</dbReference>
<evidence type="ECO:0000313" key="1">
    <source>
        <dbReference type="EMBL" id="BAM83284.1"/>
    </source>
</evidence>
<dbReference type="KEGG" id="cme:CYME_CMT320C"/>
<reference evidence="1 2" key="1">
    <citation type="journal article" date="2004" name="Nature">
        <title>Genome sequence of the ultrasmall unicellular red alga Cyanidioschyzon merolae 10D.</title>
        <authorList>
            <person name="Matsuzaki M."/>
            <person name="Misumi O."/>
            <person name="Shin-i T."/>
            <person name="Maruyama S."/>
            <person name="Takahara M."/>
            <person name="Miyagishima S."/>
            <person name="Mori T."/>
            <person name="Nishida K."/>
            <person name="Yagisawa F."/>
            <person name="Nishida K."/>
            <person name="Yoshida Y."/>
            <person name="Nishimura Y."/>
            <person name="Nakao S."/>
            <person name="Kobayashi T."/>
            <person name="Momoyama Y."/>
            <person name="Higashiyama T."/>
            <person name="Minoda A."/>
            <person name="Sano M."/>
            <person name="Nomoto H."/>
            <person name="Oishi K."/>
            <person name="Hayashi H."/>
            <person name="Ohta F."/>
            <person name="Nishizaka S."/>
            <person name="Haga S."/>
            <person name="Miura S."/>
            <person name="Morishita T."/>
            <person name="Kabeya Y."/>
            <person name="Terasawa K."/>
            <person name="Suzuki Y."/>
            <person name="Ishii Y."/>
            <person name="Asakawa S."/>
            <person name="Takano H."/>
            <person name="Ohta N."/>
            <person name="Kuroiwa H."/>
            <person name="Tanaka K."/>
            <person name="Shimizu N."/>
            <person name="Sugano S."/>
            <person name="Sato N."/>
            <person name="Nozaki H."/>
            <person name="Ogasawara N."/>
            <person name="Kohara Y."/>
            <person name="Kuroiwa T."/>
        </authorList>
    </citation>
    <scope>NUCLEOTIDE SEQUENCE [LARGE SCALE GENOMIC DNA]</scope>
    <source>
        <strain evidence="1 2">10D</strain>
    </source>
</reference>